<dbReference type="EMBL" id="GG745547">
    <property type="protein sequence ID" value="EFD93053.1"/>
    <property type="molecule type" value="Genomic_DNA"/>
</dbReference>
<dbReference type="InterPro" id="IPR017945">
    <property type="entry name" value="DHBP_synth_RibB-like_a/b_dom"/>
</dbReference>
<feature type="binding site" evidence="14">
    <location>
        <position position="202"/>
    </location>
    <ligand>
        <name>ATP</name>
        <dbReference type="ChEBI" id="CHEBI:30616"/>
    </ligand>
</feature>
<dbReference type="GO" id="GO:0061710">
    <property type="term" value="F:L-threonylcarbamoyladenylate synthase"/>
    <property type="evidence" value="ECO:0007669"/>
    <property type="project" value="UniProtKB-EC"/>
</dbReference>
<dbReference type="GO" id="GO:0003725">
    <property type="term" value="F:double-stranded RNA binding"/>
    <property type="evidence" value="ECO:0007669"/>
    <property type="project" value="UniProtKB-UniRule"/>
</dbReference>
<evidence type="ECO:0000256" key="14">
    <source>
        <dbReference type="PIRSR" id="PIRSR004930-1"/>
    </source>
</evidence>
<evidence type="ECO:0000256" key="8">
    <source>
        <dbReference type="ARBA" id="ARBA00022695"/>
    </source>
</evidence>
<evidence type="ECO:0000256" key="2">
    <source>
        <dbReference type="ARBA" id="ARBA00007663"/>
    </source>
</evidence>
<dbReference type="InterPro" id="IPR010923">
    <property type="entry name" value="T(6)A37_SUA5"/>
</dbReference>
<dbReference type="GO" id="GO:0005737">
    <property type="term" value="C:cytoplasm"/>
    <property type="evidence" value="ECO:0007669"/>
    <property type="project" value="UniProtKB-SubCell"/>
</dbReference>
<accession>D6GUR3</accession>
<dbReference type="Proteomes" id="UP000009376">
    <property type="component" value="Unassembled WGS sequence"/>
</dbReference>
<feature type="binding site" evidence="14">
    <location>
        <position position="71"/>
    </location>
    <ligand>
        <name>ATP</name>
        <dbReference type="ChEBI" id="CHEBI:30616"/>
    </ligand>
</feature>
<gene>
    <name evidence="16" type="ORF">BJBARM5_0209</name>
</gene>
<feature type="binding site" evidence="14">
    <location>
        <position position="124"/>
    </location>
    <ligand>
        <name>ATP</name>
        <dbReference type="ChEBI" id="CHEBI:30616"/>
    </ligand>
</feature>
<dbReference type="InterPro" id="IPR006070">
    <property type="entry name" value="Sua5-like_dom"/>
</dbReference>
<organism evidence="16 17">
    <name type="scientific">Candidatus Parvarchaeum acidophilus ARMAN-5</name>
    <dbReference type="NCBI Taxonomy" id="662762"/>
    <lineage>
        <taxon>Archaea</taxon>
        <taxon>Candidatus Parvarchaeota</taxon>
        <taxon>Candidatus Parvarchaeum</taxon>
    </lineage>
</organism>
<dbReference type="GO" id="GO:0006450">
    <property type="term" value="P:regulation of translational fidelity"/>
    <property type="evidence" value="ECO:0007669"/>
    <property type="project" value="TreeGrafter"/>
</dbReference>
<comment type="subcellular location">
    <subcellularLocation>
        <location evidence="1 13">Cytoplasm</location>
    </subcellularLocation>
</comment>
<feature type="binding site" evidence="14">
    <location>
        <position position="44"/>
    </location>
    <ligand>
        <name>L-threonine</name>
        <dbReference type="ChEBI" id="CHEBI:57926"/>
    </ligand>
</feature>
<comment type="catalytic activity">
    <reaction evidence="12 13">
        <text>L-threonine + hydrogencarbonate + ATP = L-threonylcarbamoyladenylate + diphosphate + H2O</text>
        <dbReference type="Rhea" id="RHEA:36407"/>
        <dbReference type="ChEBI" id="CHEBI:15377"/>
        <dbReference type="ChEBI" id="CHEBI:17544"/>
        <dbReference type="ChEBI" id="CHEBI:30616"/>
        <dbReference type="ChEBI" id="CHEBI:33019"/>
        <dbReference type="ChEBI" id="CHEBI:57926"/>
        <dbReference type="ChEBI" id="CHEBI:73682"/>
        <dbReference type="EC" id="2.7.7.87"/>
    </reaction>
</comment>
<dbReference type="NCBIfam" id="TIGR00057">
    <property type="entry name" value="L-threonylcarbamoyladenylate synthase"/>
    <property type="match status" value="1"/>
</dbReference>
<dbReference type="SUPFAM" id="SSF55821">
    <property type="entry name" value="YrdC/RibB"/>
    <property type="match status" value="1"/>
</dbReference>
<evidence type="ECO:0000256" key="9">
    <source>
        <dbReference type="ARBA" id="ARBA00022741"/>
    </source>
</evidence>
<comment type="similarity">
    <text evidence="2 13">Belongs to the SUA5 family.</text>
</comment>
<feature type="binding site" evidence="14">
    <location>
        <position position="188"/>
    </location>
    <ligand>
        <name>L-threonine</name>
        <dbReference type="ChEBI" id="CHEBI:57926"/>
    </ligand>
</feature>
<keyword evidence="7 13" id="KW-0819">tRNA processing</keyword>
<dbReference type="InterPro" id="IPR038385">
    <property type="entry name" value="Sua5/YwlC_C"/>
</dbReference>
<feature type="binding site" evidence="14">
    <location>
        <position position="67"/>
    </location>
    <ligand>
        <name>ATP</name>
        <dbReference type="ChEBI" id="CHEBI:30616"/>
    </ligand>
</feature>
<dbReference type="EC" id="2.7.7.87" evidence="3 13"/>
<evidence type="ECO:0000256" key="11">
    <source>
        <dbReference type="ARBA" id="ARBA00029774"/>
    </source>
</evidence>
<dbReference type="GO" id="GO:0000049">
    <property type="term" value="F:tRNA binding"/>
    <property type="evidence" value="ECO:0007669"/>
    <property type="project" value="TreeGrafter"/>
</dbReference>
<sequence>MTTDFGARMTEIMKMSKKNVDLEKIKLAAREIRGGKLVVFPTETVYGIGADAFNTKACRDIFRVKNRAADNPLIVHISDFEQLDAITYVDGELREKIRRLWPNPITFILKRKKIPDVVTAGMDTVAVRMPNNRIALSLIRESHTPIAAPSANISTFPSATEAKHAIEDFNGKVSVIIDGGRSKFGIESTVIDVSRKPYRLLRPGAFEIGDAEKVLGDIIIPKEVNKTVNKAKVLSPGMKYRHYSPRKPLFLFENFRDMKAASDYLLHKNLKFAVISPEDYAHFFYKTRIITLGSIENPISISKNLFRSFRRLDIEEVDFGLISKMRLKKFDLAVRNRLEKAAGKNKVRNLKKFIESFH</sequence>
<dbReference type="PANTHER" id="PTHR17490">
    <property type="entry name" value="SUA5"/>
    <property type="match status" value="1"/>
</dbReference>
<dbReference type="PANTHER" id="PTHR17490:SF16">
    <property type="entry name" value="THREONYLCARBAMOYL-AMP SYNTHASE"/>
    <property type="match status" value="1"/>
</dbReference>
<dbReference type="InterPro" id="IPR050156">
    <property type="entry name" value="TC-AMP_synthase_SUA5"/>
</dbReference>
<evidence type="ECO:0000256" key="5">
    <source>
        <dbReference type="ARBA" id="ARBA00022490"/>
    </source>
</evidence>
<evidence type="ECO:0000256" key="4">
    <source>
        <dbReference type="ARBA" id="ARBA00015492"/>
    </source>
</evidence>
<keyword evidence="9 13" id="KW-0547">Nucleotide-binding</keyword>
<evidence type="ECO:0000256" key="12">
    <source>
        <dbReference type="ARBA" id="ARBA00048366"/>
    </source>
</evidence>
<evidence type="ECO:0000313" key="16">
    <source>
        <dbReference type="EMBL" id="EFD93053.1"/>
    </source>
</evidence>
<keyword evidence="10 13" id="KW-0067">ATP-binding</keyword>
<reference evidence="16 17" key="1">
    <citation type="journal article" date="2010" name="Proc. Natl. Acad. Sci. U.S.A.">
        <title>Enigmatic, ultrasmall, uncultivated Archaea.</title>
        <authorList>
            <person name="Baker B.J."/>
            <person name="Comolli L.R."/>
            <person name="Dick G.J."/>
            <person name="Hauser L.J."/>
            <person name="Hyatt D."/>
            <person name="Dill B.D."/>
            <person name="Land M.L."/>
            <person name="Verberkmoes N.C."/>
            <person name="Hettich R.L."/>
            <person name="Banfield J.F."/>
        </authorList>
    </citation>
    <scope>NUCLEOTIDE SEQUENCE [LARGE SCALE GENOMIC DNA]</scope>
</reference>
<feature type="binding site" evidence="14">
    <location>
        <position position="243"/>
    </location>
    <ligand>
        <name>ATP</name>
        <dbReference type="ChEBI" id="CHEBI:30616"/>
    </ligand>
</feature>
<feature type="domain" description="YrdC-like" evidence="15">
    <location>
        <begin position="22"/>
        <end position="206"/>
    </location>
</feature>
<evidence type="ECO:0000256" key="1">
    <source>
        <dbReference type="ARBA" id="ARBA00004496"/>
    </source>
</evidence>
<dbReference type="Gene3D" id="3.40.50.11030">
    <property type="entry name" value="Threonylcarbamoyl-AMP synthase, C-terminal domain"/>
    <property type="match status" value="1"/>
</dbReference>
<keyword evidence="6 13" id="KW-0808">Transferase</keyword>
<dbReference type="Gene3D" id="3.90.870.10">
    <property type="entry name" value="DHBP synthase"/>
    <property type="match status" value="1"/>
</dbReference>
<evidence type="ECO:0000256" key="13">
    <source>
        <dbReference type="PIRNR" id="PIRNR004930"/>
    </source>
</evidence>
<dbReference type="Pfam" id="PF03481">
    <property type="entry name" value="Sua5_C"/>
    <property type="match status" value="1"/>
</dbReference>
<feature type="binding site" evidence="14">
    <location>
        <position position="128"/>
    </location>
    <ligand>
        <name>L-threonine</name>
        <dbReference type="ChEBI" id="CHEBI:57926"/>
    </ligand>
</feature>
<dbReference type="PROSITE" id="PS51163">
    <property type="entry name" value="YRDC"/>
    <property type="match status" value="1"/>
</dbReference>
<feature type="binding site" evidence="14">
    <location>
        <position position="150"/>
    </location>
    <ligand>
        <name>ATP</name>
        <dbReference type="ChEBI" id="CHEBI:30616"/>
    </ligand>
</feature>
<evidence type="ECO:0000256" key="10">
    <source>
        <dbReference type="ARBA" id="ARBA00022840"/>
    </source>
</evidence>
<dbReference type="PIRSF" id="PIRSF004930">
    <property type="entry name" value="Tln_factor_SUA5"/>
    <property type="match status" value="1"/>
</dbReference>
<proteinExistence type="inferred from homology"/>
<keyword evidence="8 13" id="KW-0548">Nucleotidyltransferase</keyword>
<evidence type="ECO:0000313" key="17">
    <source>
        <dbReference type="Proteomes" id="UP000009376"/>
    </source>
</evidence>
<dbReference type="GO" id="GO:0005524">
    <property type="term" value="F:ATP binding"/>
    <property type="evidence" value="ECO:0007669"/>
    <property type="project" value="UniProtKB-UniRule"/>
</dbReference>
<name>D6GUR3_PARA5</name>
<feature type="binding site" evidence="14">
    <location>
        <position position="158"/>
    </location>
    <ligand>
        <name>ATP</name>
        <dbReference type="ChEBI" id="CHEBI:30616"/>
    </ligand>
</feature>
<evidence type="ECO:0000256" key="6">
    <source>
        <dbReference type="ARBA" id="ARBA00022679"/>
    </source>
</evidence>
<dbReference type="InterPro" id="IPR005145">
    <property type="entry name" value="Sua5_C"/>
</dbReference>
<dbReference type="AlphaFoldDB" id="D6GUR3"/>
<feature type="binding site" evidence="14">
    <location>
        <position position="148"/>
    </location>
    <ligand>
        <name>L-threonine</name>
        <dbReference type="ChEBI" id="CHEBI:57926"/>
    </ligand>
</feature>
<evidence type="ECO:0000256" key="3">
    <source>
        <dbReference type="ARBA" id="ARBA00012584"/>
    </source>
</evidence>
<dbReference type="Pfam" id="PF01300">
    <property type="entry name" value="Sua5_yciO_yrdC"/>
    <property type="match status" value="1"/>
</dbReference>
<evidence type="ECO:0000259" key="15">
    <source>
        <dbReference type="PROSITE" id="PS51163"/>
    </source>
</evidence>
<evidence type="ECO:0000256" key="7">
    <source>
        <dbReference type="ARBA" id="ARBA00022694"/>
    </source>
</evidence>
<dbReference type="GO" id="GO:0008033">
    <property type="term" value="P:tRNA processing"/>
    <property type="evidence" value="ECO:0007669"/>
    <property type="project" value="UniProtKB-KW"/>
</dbReference>
<feature type="binding site" evidence="14">
    <location>
        <position position="76"/>
    </location>
    <ligand>
        <name>L-threonine</name>
        <dbReference type="ChEBI" id="CHEBI:57926"/>
    </ligand>
</feature>
<keyword evidence="5 13" id="KW-0963">Cytoplasm</keyword>
<protein>
    <recommendedName>
        <fullName evidence="4 13">Threonylcarbamoyl-AMP synthase</fullName>
        <shortName evidence="13">TC-AMP synthase</shortName>
        <ecNumber evidence="3 13">2.7.7.87</ecNumber>
    </recommendedName>
    <alternativeName>
        <fullName evidence="11 13">L-threonylcarbamoyladenylate synthase</fullName>
    </alternativeName>
</protein>
<comment type="function">
    <text evidence="13">Required for the formation of a threonylcarbamoyl group on adenosine at position 37 (t(6)A37) in tRNAs that read codons beginning with adenine.</text>
</comment>